<reference evidence="2" key="1">
    <citation type="journal article" date="2018" name="Nat. Microbiol.">
        <title>Leveraging single-cell genomics to expand the fungal tree of life.</title>
        <authorList>
            <person name="Ahrendt S.R."/>
            <person name="Quandt C.A."/>
            <person name="Ciobanu D."/>
            <person name="Clum A."/>
            <person name="Salamov A."/>
            <person name="Andreopoulos B."/>
            <person name="Cheng J.F."/>
            <person name="Woyke T."/>
            <person name="Pelin A."/>
            <person name="Henrissat B."/>
            <person name="Reynolds N.K."/>
            <person name="Benny G.L."/>
            <person name="Smith M.E."/>
            <person name="James T.Y."/>
            <person name="Grigoriev I.V."/>
        </authorList>
    </citation>
    <scope>NUCLEOTIDE SEQUENCE [LARGE SCALE GENOMIC DNA]</scope>
    <source>
        <strain evidence="2">CSF55</strain>
    </source>
</reference>
<evidence type="ECO:0000313" key="2">
    <source>
        <dbReference type="Proteomes" id="UP000281549"/>
    </source>
</evidence>
<name>A0A4P9YJ54_ROZAC</name>
<proteinExistence type="predicted"/>
<organism evidence="1 2">
    <name type="scientific">Rozella allomycis (strain CSF55)</name>
    <dbReference type="NCBI Taxonomy" id="988480"/>
    <lineage>
        <taxon>Eukaryota</taxon>
        <taxon>Fungi</taxon>
        <taxon>Fungi incertae sedis</taxon>
        <taxon>Cryptomycota</taxon>
        <taxon>Cryptomycota incertae sedis</taxon>
        <taxon>Rozella</taxon>
    </lineage>
</organism>
<dbReference type="AlphaFoldDB" id="A0A4P9YJ54"/>
<protein>
    <submittedName>
        <fullName evidence="1">Uncharacterized protein</fullName>
    </submittedName>
</protein>
<evidence type="ECO:0000313" key="1">
    <source>
        <dbReference type="EMBL" id="RKP19623.1"/>
    </source>
</evidence>
<accession>A0A4P9YJ54</accession>
<sequence length="136" mass="15583">MQSNSEGLSTSSLENVRKSIIAFQYLTTNTMKPAASKSAVPASRIIEPDKLPRGIDILERVKASKRAVSSGMERRMEELEQLADSVNDDVKIRALIELKGLRLASKQREIRDDFLNGYKRAFKFESEFERGWYRRN</sequence>
<dbReference type="EMBL" id="ML005192">
    <property type="protein sequence ID" value="RKP19623.1"/>
    <property type="molecule type" value="Genomic_DNA"/>
</dbReference>
<feature type="non-terminal residue" evidence="1">
    <location>
        <position position="136"/>
    </location>
</feature>
<dbReference type="Proteomes" id="UP000281549">
    <property type="component" value="Unassembled WGS sequence"/>
</dbReference>
<gene>
    <name evidence="1" type="ORF">ROZALSC1DRAFT_28797</name>
</gene>